<dbReference type="PROSITE" id="PS51747">
    <property type="entry name" value="CYT_DCMP_DEAMINASES_2"/>
    <property type="match status" value="1"/>
</dbReference>
<evidence type="ECO:0000256" key="1">
    <source>
        <dbReference type="ARBA" id="ARBA00006576"/>
    </source>
</evidence>
<dbReference type="Pfam" id="PF00383">
    <property type="entry name" value="dCMP_cyt_deam_1"/>
    <property type="match status" value="2"/>
</dbReference>
<dbReference type="InterPro" id="IPR002125">
    <property type="entry name" value="CMP_dCMP_dom"/>
</dbReference>
<evidence type="ECO:0000256" key="4">
    <source>
        <dbReference type="ARBA" id="ARBA00022737"/>
    </source>
</evidence>
<dbReference type="EC" id="3.5.4.5" evidence="2"/>
<keyword evidence="5" id="KW-0378">Hydrolase</keyword>
<reference evidence="13" key="1">
    <citation type="submission" date="2025-08" db="UniProtKB">
        <authorList>
            <consortium name="RefSeq"/>
        </authorList>
    </citation>
    <scope>IDENTIFICATION</scope>
    <source>
        <tissue evidence="13">Testes</tissue>
    </source>
</reference>
<evidence type="ECO:0000256" key="2">
    <source>
        <dbReference type="ARBA" id="ARBA00012783"/>
    </source>
</evidence>
<dbReference type="RefSeq" id="XP_006824399.1">
    <property type="nucleotide sequence ID" value="XM_006824336.1"/>
</dbReference>
<keyword evidence="3" id="KW-0479">Metal-binding</keyword>
<dbReference type="PANTHER" id="PTHR11086:SF14">
    <property type="entry name" value="CYTIDINE AND DCMP DEAMINASE DOMAIN-CONTAINING PROTEIN 1"/>
    <property type="match status" value="1"/>
</dbReference>
<accession>A0ABM0MWK8</accession>
<gene>
    <name evidence="13" type="primary">LOC102802459</name>
</gene>
<dbReference type="Proteomes" id="UP000694865">
    <property type="component" value="Unplaced"/>
</dbReference>
<evidence type="ECO:0000256" key="7">
    <source>
        <dbReference type="ARBA" id="ARBA00040574"/>
    </source>
</evidence>
<sequence>MASTVEGGEDRLGKYDLCMLMAIWMEMSPNAQPPDDPVPSSEEKAACVGVIALDGNLVHSKIFAAACSSKYSHGVNALALKYGQRLDGSTLFVSRKPCSECTKHMIQVGVKTVYYFPTKPEVKKEDDLAIVDHTMKVSHLAMKVLIPEVIRVKSQPPPYEATNDKEETKIAQKELEERFGDKPDALSDIQVPDDDTIEQRHQEFKEVLTWLAVKTRGDLPSAYIVQNPPPEMLKENEQELLRHAASLTYILAHRTTDPSTGVGAVLMNKKGDYLGFGYNGYQINASLADFSRYRGENEKDKQKVKYPYIVHAEANALLFRNEPEFDPNDTVLFSSKSPCNHCTFHIRHLGIKHVVAPESSQLPPAASGAIGYGKFDEYCKADAISKYMFTDSRKCNDNYAQGDEEKQQ</sequence>
<protein>
    <recommendedName>
        <fullName evidence="7">Cytidine and dCMP deaminase domain-containing protein 1</fullName>
        <ecNumber evidence="2">3.5.4.5</ecNumber>
    </recommendedName>
    <alternativeName>
        <fullName evidence="8">Cytidine deaminase</fullName>
    </alternativeName>
</protein>
<dbReference type="InterPro" id="IPR016193">
    <property type="entry name" value="Cytidine_deaminase-like"/>
</dbReference>
<name>A0ABM0MWK8_SACKO</name>
<comment type="catalytic activity">
    <reaction evidence="9">
        <text>2'-deoxycytidine + H2O + H(+) = 2'-deoxyuridine + NH4(+)</text>
        <dbReference type="Rhea" id="RHEA:13433"/>
        <dbReference type="ChEBI" id="CHEBI:15377"/>
        <dbReference type="ChEBI" id="CHEBI:15378"/>
        <dbReference type="ChEBI" id="CHEBI:15698"/>
        <dbReference type="ChEBI" id="CHEBI:16450"/>
        <dbReference type="ChEBI" id="CHEBI:28938"/>
        <dbReference type="EC" id="3.5.4.5"/>
    </reaction>
</comment>
<dbReference type="InterPro" id="IPR016192">
    <property type="entry name" value="APOBEC/CMP_deaminase_Zn-bd"/>
</dbReference>
<dbReference type="SUPFAM" id="SSF53927">
    <property type="entry name" value="Cytidine deaminase-like"/>
    <property type="match status" value="2"/>
</dbReference>
<dbReference type="PROSITE" id="PS00903">
    <property type="entry name" value="CYT_DCMP_DEAMINASES_1"/>
    <property type="match status" value="1"/>
</dbReference>
<feature type="domain" description="CMP/dCMP-type deaminase" evidence="11">
    <location>
        <begin position="228"/>
        <end position="370"/>
    </location>
</feature>
<evidence type="ECO:0000313" key="12">
    <source>
        <dbReference type="Proteomes" id="UP000694865"/>
    </source>
</evidence>
<evidence type="ECO:0000256" key="5">
    <source>
        <dbReference type="ARBA" id="ARBA00022801"/>
    </source>
</evidence>
<evidence type="ECO:0000256" key="9">
    <source>
        <dbReference type="ARBA" id="ARBA00049252"/>
    </source>
</evidence>
<dbReference type="Gene3D" id="3.40.140.10">
    <property type="entry name" value="Cytidine Deaminase, domain 2"/>
    <property type="match status" value="2"/>
</dbReference>
<proteinExistence type="inferred from homology"/>
<evidence type="ECO:0000256" key="6">
    <source>
        <dbReference type="ARBA" id="ARBA00022833"/>
    </source>
</evidence>
<evidence type="ECO:0000256" key="3">
    <source>
        <dbReference type="ARBA" id="ARBA00022723"/>
    </source>
</evidence>
<dbReference type="PANTHER" id="PTHR11086">
    <property type="entry name" value="DEOXYCYTIDYLATE DEAMINASE-RELATED"/>
    <property type="match status" value="1"/>
</dbReference>
<evidence type="ECO:0000256" key="8">
    <source>
        <dbReference type="ARBA" id="ARBA00041919"/>
    </source>
</evidence>
<evidence type="ECO:0000313" key="13">
    <source>
        <dbReference type="RefSeq" id="XP_006824399.1"/>
    </source>
</evidence>
<dbReference type="GeneID" id="102802459"/>
<evidence type="ECO:0000256" key="10">
    <source>
        <dbReference type="ARBA" id="ARBA00049558"/>
    </source>
</evidence>
<organism evidence="12 13">
    <name type="scientific">Saccoglossus kowalevskii</name>
    <name type="common">Acorn worm</name>
    <dbReference type="NCBI Taxonomy" id="10224"/>
    <lineage>
        <taxon>Eukaryota</taxon>
        <taxon>Metazoa</taxon>
        <taxon>Hemichordata</taxon>
        <taxon>Enteropneusta</taxon>
        <taxon>Harrimaniidae</taxon>
        <taxon>Saccoglossus</taxon>
    </lineage>
</organism>
<keyword evidence="4" id="KW-0677">Repeat</keyword>
<comment type="catalytic activity">
    <reaction evidence="10">
        <text>cytidine + H2O + H(+) = uridine + NH4(+)</text>
        <dbReference type="Rhea" id="RHEA:16069"/>
        <dbReference type="ChEBI" id="CHEBI:15377"/>
        <dbReference type="ChEBI" id="CHEBI:15378"/>
        <dbReference type="ChEBI" id="CHEBI:16704"/>
        <dbReference type="ChEBI" id="CHEBI:17562"/>
        <dbReference type="ChEBI" id="CHEBI:28938"/>
        <dbReference type="EC" id="3.5.4.5"/>
    </reaction>
</comment>
<evidence type="ECO:0000259" key="11">
    <source>
        <dbReference type="PROSITE" id="PS51747"/>
    </source>
</evidence>
<dbReference type="InterPro" id="IPR015517">
    <property type="entry name" value="dCMP_deaminase-rel"/>
</dbReference>
<keyword evidence="6" id="KW-0862">Zinc</keyword>
<comment type="similarity">
    <text evidence="1">Belongs to the cytidine and deoxycytidylate deaminase family.</text>
</comment>
<keyword evidence="12" id="KW-1185">Reference proteome</keyword>